<evidence type="ECO:0000313" key="2">
    <source>
        <dbReference type="EMBL" id="CAG8978001.1"/>
    </source>
</evidence>
<name>A0A9N9Q8M1_9HELO</name>
<evidence type="ECO:0000256" key="1">
    <source>
        <dbReference type="SAM" id="MobiDB-lite"/>
    </source>
</evidence>
<dbReference type="EMBL" id="CAJVRM010000240">
    <property type="protein sequence ID" value="CAG8978001.1"/>
    <property type="molecule type" value="Genomic_DNA"/>
</dbReference>
<proteinExistence type="predicted"/>
<dbReference type="OrthoDB" id="5388727at2759"/>
<sequence>MDDTTKAVDLVVQYYDQEFKPLILLALECKRQNKKKRGIKEMEEQLHDYIQSFFEPDGLAQGRRTVFGAVAYGAKIRAWKAEFDGRYTTLHHAWGNSVTADEGSYKDPGEPHDAEEIFTFFQLVKKIAITPAQVAGGQPSYQTPTQMRAGQPIYQTPTQMRVGQPSYQTPTQMRVGQPSYQTPTQMTGGQPSYQISAQMTGGASMGVGGSYGGASGGMGGASGGASGRYEDDSRNMGEDSGSYGDVSPVVEGVGGGIGSDIPSGSSDSTSIIMVDVTKKKRGMNPTEYSFTDAKGTKVSTTASQWKARNGQFTHKRNNQIYMSKKPLA</sequence>
<dbReference type="AlphaFoldDB" id="A0A9N9Q8M1"/>
<gene>
    <name evidence="2" type="ORF">HYALB_00000670</name>
</gene>
<organism evidence="2 3">
    <name type="scientific">Hymenoscyphus albidus</name>
    <dbReference type="NCBI Taxonomy" id="595503"/>
    <lineage>
        <taxon>Eukaryota</taxon>
        <taxon>Fungi</taxon>
        <taxon>Dikarya</taxon>
        <taxon>Ascomycota</taxon>
        <taxon>Pezizomycotina</taxon>
        <taxon>Leotiomycetes</taxon>
        <taxon>Helotiales</taxon>
        <taxon>Helotiaceae</taxon>
        <taxon>Hymenoscyphus</taxon>
    </lineage>
</organism>
<feature type="region of interest" description="Disordered" evidence="1">
    <location>
        <begin position="218"/>
        <end position="242"/>
    </location>
</feature>
<keyword evidence="3" id="KW-1185">Reference proteome</keyword>
<feature type="compositionally biased region" description="Basic and acidic residues" evidence="1">
    <location>
        <begin position="228"/>
        <end position="237"/>
    </location>
</feature>
<dbReference type="Proteomes" id="UP000701801">
    <property type="component" value="Unassembled WGS sequence"/>
</dbReference>
<accession>A0A9N9Q8M1</accession>
<reference evidence="2" key="1">
    <citation type="submission" date="2021-07" db="EMBL/GenBank/DDBJ databases">
        <authorList>
            <person name="Durling M."/>
        </authorList>
    </citation>
    <scope>NUCLEOTIDE SEQUENCE</scope>
</reference>
<protein>
    <submittedName>
        <fullName evidence="2">Uncharacterized protein</fullName>
    </submittedName>
</protein>
<feature type="region of interest" description="Disordered" evidence="1">
    <location>
        <begin position="161"/>
        <end position="191"/>
    </location>
</feature>
<evidence type="ECO:0000313" key="3">
    <source>
        <dbReference type="Proteomes" id="UP000701801"/>
    </source>
</evidence>
<comment type="caution">
    <text evidence="2">The sequence shown here is derived from an EMBL/GenBank/DDBJ whole genome shotgun (WGS) entry which is preliminary data.</text>
</comment>